<dbReference type="SUPFAM" id="SSF47413">
    <property type="entry name" value="lambda repressor-like DNA-binding domains"/>
    <property type="match status" value="1"/>
</dbReference>
<dbReference type="GO" id="GO:0003677">
    <property type="term" value="F:DNA binding"/>
    <property type="evidence" value="ECO:0007669"/>
    <property type="project" value="UniProtKB-KW"/>
</dbReference>
<dbReference type="AlphaFoldDB" id="A0A423UN80"/>
<evidence type="ECO:0000256" key="2">
    <source>
        <dbReference type="ARBA" id="ARBA00023125"/>
    </source>
</evidence>
<reference evidence="5 8" key="4">
    <citation type="journal article" date="2019" name="Nat. Med.">
        <title>A library of human gut bacterial isolates paired with longitudinal multiomics data enables mechanistic microbiome research.</title>
        <authorList>
            <person name="Poyet M."/>
            <person name="Groussin M."/>
            <person name="Gibbons S.M."/>
            <person name="Avila-Pacheco J."/>
            <person name="Jiang X."/>
            <person name="Kearney S.M."/>
            <person name="Perrotta A.R."/>
            <person name="Berdy B."/>
            <person name="Zhao S."/>
            <person name="Lieberman T.D."/>
            <person name="Swanson P.K."/>
            <person name="Smith M."/>
            <person name="Roesemann S."/>
            <person name="Alexander J.E."/>
            <person name="Rich S.A."/>
            <person name="Livny J."/>
            <person name="Vlamakis H."/>
            <person name="Clish C."/>
            <person name="Bullock K."/>
            <person name="Deik A."/>
            <person name="Scott J."/>
            <person name="Pierce K.A."/>
            <person name="Xavier R.J."/>
            <person name="Alm E.J."/>
        </authorList>
    </citation>
    <scope>NUCLEOTIDE SEQUENCE [LARGE SCALE GENOMIC DNA]</scope>
    <source>
        <strain evidence="5 8">BIOML-A1</strain>
    </source>
</reference>
<keyword evidence="1" id="KW-0805">Transcription regulation</keyword>
<dbReference type="InterPro" id="IPR050807">
    <property type="entry name" value="TransReg_Diox_bact_type"/>
</dbReference>
<dbReference type="PANTHER" id="PTHR46797">
    <property type="entry name" value="HTH-TYPE TRANSCRIPTIONAL REGULATOR"/>
    <property type="match status" value="1"/>
</dbReference>
<proteinExistence type="predicted"/>
<reference evidence="7" key="1">
    <citation type="submission" date="2018-05" db="EMBL/GenBank/DDBJ databases">
        <title>Genome Sequencing of selected type strains of the family Eggerthellaceae.</title>
        <authorList>
            <person name="Danylec N."/>
            <person name="Stoll D.A."/>
            <person name="Doetsch A."/>
            <person name="Huch M."/>
        </authorList>
    </citation>
    <scope>NUCLEOTIDE SEQUENCE [LARGE SCALE GENOMIC DNA]</scope>
    <source>
        <strain evidence="7">DSM 27213</strain>
    </source>
</reference>
<evidence type="ECO:0000256" key="1">
    <source>
        <dbReference type="ARBA" id="ARBA00023015"/>
    </source>
</evidence>
<dbReference type="GO" id="GO:0003700">
    <property type="term" value="F:DNA-binding transcription factor activity"/>
    <property type="evidence" value="ECO:0007669"/>
    <property type="project" value="TreeGrafter"/>
</dbReference>
<keyword evidence="3" id="KW-0804">Transcription</keyword>
<dbReference type="CDD" id="cd00093">
    <property type="entry name" value="HTH_XRE"/>
    <property type="match status" value="1"/>
</dbReference>
<evidence type="ECO:0000256" key="3">
    <source>
        <dbReference type="ARBA" id="ARBA00023163"/>
    </source>
</evidence>
<keyword evidence="2" id="KW-0238">DNA-binding</keyword>
<dbReference type="InterPro" id="IPR001387">
    <property type="entry name" value="Cro/C1-type_HTH"/>
</dbReference>
<reference evidence="6" key="2">
    <citation type="journal article" date="2019" name="Int. J. Syst. Evol. Microbiol.">
        <title>Gordonibacter faecihominis is a later heterotypic synonym of Gordonibacter urolithinfaciens.</title>
        <authorList>
            <person name="Danylec N."/>
            <person name="Stoll D.A."/>
            <person name="Huch M."/>
        </authorList>
    </citation>
    <scope>NUCLEOTIDE SEQUENCE</scope>
    <source>
        <strain evidence="6">DSM 27213</strain>
    </source>
</reference>
<dbReference type="GO" id="GO:0005829">
    <property type="term" value="C:cytosol"/>
    <property type="evidence" value="ECO:0007669"/>
    <property type="project" value="TreeGrafter"/>
</dbReference>
<evidence type="ECO:0000313" key="6">
    <source>
        <dbReference type="EMBL" id="ROT91632.1"/>
    </source>
</evidence>
<sequence length="77" mass="8665">MSDYDIRSKIGLRIKELRAERGVSQEEFANLIGMSRSYFGEVETGKRNVAAVNLEKIAKGLGVSLAEFFDSEFFGER</sequence>
<accession>A0A423UN80</accession>
<dbReference type="EMBL" id="WKZA01000005">
    <property type="protein sequence ID" value="MSA93921.1"/>
    <property type="molecule type" value="Genomic_DNA"/>
</dbReference>
<evidence type="ECO:0000313" key="7">
    <source>
        <dbReference type="Proteomes" id="UP000285258"/>
    </source>
</evidence>
<dbReference type="Proteomes" id="UP000285258">
    <property type="component" value="Unassembled WGS sequence"/>
</dbReference>
<comment type="caution">
    <text evidence="6">The sequence shown here is derived from an EMBL/GenBank/DDBJ whole genome shotgun (WGS) entry which is preliminary data.</text>
</comment>
<dbReference type="PROSITE" id="PS50943">
    <property type="entry name" value="HTH_CROC1"/>
    <property type="match status" value="1"/>
</dbReference>
<reference evidence="6" key="3">
    <citation type="journal article" date="2019" name="Microbiol. Resour. Announc.">
        <title>Draft Genome Sequences of Type Strains of Gordonibacter faecihominis, Paraeggerthella hongkongensis, Parvibacter caecicola,Slackia equolifaciens, Slackia faecicanis, and Slackia isoflavoniconvertens.</title>
        <authorList>
            <person name="Danylec N."/>
            <person name="Stoll D.A."/>
            <person name="Dotsch A."/>
            <person name="Huch M."/>
        </authorList>
    </citation>
    <scope>NUCLEOTIDE SEQUENCE</scope>
    <source>
        <strain evidence="6">DSM 27213</strain>
    </source>
</reference>
<dbReference type="InterPro" id="IPR010982">
    <property type="entry name" value="Lambda_DNA-bd_dom_sf"/>
</dbReference>
<protein>
    <submittedName>
        <fullName evidence="5">Helix-turn-helix domain-containing protein</fullName>
    </submittedName>
    <submittedName>
        <fullName evidence="6">XRE family transcriptional regulator</fullName>
    </submittedName>
</protein>
<feature type="domain" description="HTH cro/C1-type" evidence="4">
    <location>
        <begin position="14"/>
        <end position="68"/>
    </location>
</feature>
<dbReference type="PANTHER" id="PTHR46797:SF23">
    <property type="entry name" value="HTH-TYPE TRANSCRIPTIONAL REGULATOR SUTR"/>
    <property type="match status" value="1"/>
</dbReference>
<organism evidence="6 7">
    <name type="scientific">Gordonibacter urolithinfaciens</name>
    <dbReference type="NCBI Taxonomy" id="1335613"/>
    <lineage>
        <taxon>Bacteria</taxon>
        <taxon>Bacillati</taxon>
        <taxon>Actinomycetota</taxon>
        <taxon>Coriobacteriia</taxon>
        <taxon>Eggerthellales</taxon>
        <taxon>Eggerthellaceae</taxon>
        <taxon>Gordonibacter</taxon>
    </lineage>
</organism>
<dbReference type="SMART" id="SM00530">
    <property type="entry name" value="HTH_XRE"/>
    <property type="match status" value="1"/>
</dbReference>
<evidence type="ECO:0000259" key="4">
    <source>
        <dbReference type="PROSITE" id="PS50943"/>
    </source>
</evidence>
<evidence type="ECO:0000313" key="8">
    <source>
        <dbReference type="Proteomes" id="UP000462865"/>
    </source>
</evidence>
<gene>
    <name evidence="6" type="ORF">DMP12_03035</name>
    <name evidence="5" type="ORF">GKG38_02345</name>
</gene>
<dbReference type="Pfam" id="PF01381">
    <property type="entry name" value="HTH_3"/>
    <property type="match status" value="1"/>
</dbReference>
<name>A0A423UN80_9ACTN</name>
<dbReference type="EMBL" id="QIBW01000002">
    <property type="protein sequence ID" value="ROT91632.1"/>
    <property type="molecule type" value="Genomic_DNA"/>
</dbReference>
<evidence type="ECO:0000313" key="5">
    <source>
        <dbReference type="EMBL" id="MSA93921.1"/>
    </source>
</evidence>
<dbReference type="Gene3D" id="1.10.260.40">
    <property type="entry name" value="lambda repressor-like DNA-binding domains"/>
    <property type="match status" value="1"/>
</dbReference>
<dbReference type="RefSeq" id="WP_096227883.1">
    <property type="nucleotide sequence ID" value="NZ_CP168029.1"/>
</dbReference>
<dbReference type="Proteomes" id="UP000462865">
    <property type="component" value="Unassembled WGS sequence"/>
</dbReference>